<feature type="compositionally biased region" description="Basic and acidic residues" evidence="6">
    <location>
        <begin position="99"/>
        <end position="112"/>
    </location>
</feature>
<evidence type="ECO:0000313" key="9">
    <source>
        <dbReference type="Proteomes" id="UP000092600"/>
    </source>
</evidence>
<dbReference type="EMBL" id="LSRQ01002209">
    <property type="protein sequence ID" value="OAY75116.1"/>
    <property type="molecule type" value="Genomic_DNA"/>
</dbReference>
<evidence type="ECO:0000256" key="5">
    <source>
        <dbReference type="PROSITE-ProRule" id="PRU00176"/>
    </source>
</evidence>
<sequence length="945" mass="104276">MGKRKRGDNNGGGAEHCPATIFVSNLPYSFKSSQLEEVFSEVGPVRRCFMVTQKGSDVSRGFGYVQFAAASDAERAIELKNGSAISGRKIRVKLAMHRLPREQRSQKEKNVNSEDSTLQNEKVDQSSRARENKETSQEEKTETAGAIKDVGTSTTISNSQTDKVEGSEKQRVARTVIFGGLLNSDMAVEVFRRAGEVGTIVSISYPLPKEELELRALSRDGCTLEASAVLYATVKSAQEAVRRLHQQEIKGGRVWARQLGGEGSKVRKWRVIVRNLPFKVTTKEVKDVFSSAGFVWDVLIPHNTEGISKGFAFVSLTCKQDAEKAIKDINGRVIAKRTVAVDWAVSKRVYAVATNSAASEDGHLMGNDSDNDEQRESTEEKDDDSESDLDVGADPVEIDFRSEAEVAKKVLENLINSSMSTSEPPEKSVSVSPSMGGKSTEVKNASTSKSSKLLNVPVQNGGGLESKDATRSVTTDNETGKEDADLDRTVFISNLPFDVSAEEVKQRFSIFGEVQSCFPVLHQLTKRPRGTAFLKFSSAAAVDAAVSAANATPGVGIVIKGRTLKVLKALDKESAHKRVLEKAKNEVHDRRNLYLAKEGEILPGTPAAEGVSEADMMKRETLSRKKMEMLQSPKFHVSRTRLIIYNLPKTMTPEEVKKLCRDAVLLRASKQNPVIQKVKLLMDAKKGTVSVKKHSRGVAFVDFKEHEHAIVCLRVLNNNPETFGPERRPIVEFALDNIQKLRLQKSRQDSLEESSGIPEAVETDDNKSSKKSIRKFKSKRSNERSLKVSEPTEGSGAVGAIDVEGGARENARGRKQKRIPRGGKKANLASKVDHVEEGKPKARESANVRGKQSITSKEKDTANRKESTTKSYKRKAKTDGGLEPQRARKDTKRRKKVSSGEEVVDKLDKLIEQYRSKFSQRGANKSKDEANSGHKEVRRWFESTS</sequence>
<accession>A0A199VE13</accession>
<feature type="compositionally biased region" description="Low complexity" evidence="6">
    <location>
        <begin position="420"/>
        <end position="434"/>
    </location>
</feature>
<dbReference type="CDD" id="cd12416">
    <property type="entry name" value="RRM4_RBM28_like"/>
    <property type="match status" value="1"/>
</dbReference>
<dbReference type="SUPFAM" id="SSF54928">
    <property type="entry name" value="RNA-binding domain, RBD"/>
    <property type="match status" value="4"/>
</dbReference>
<dbReference type="GO" id="GO:0005634">
    <property type="term" value="C:nucleus"/>
    <property type="evidence" value="ECO:0007669"/>
    <property type="project" value="UniProtKB-SubCell"/>
</dbReference>
<feature type="compositionally biased region" description="Basic and acidic residues" evidence="6">
    <location>
        <begin position="831"/>
        <end position="846"/>
    </location>
</feature>
<dbReference type="Pfam" id="PF00076">
    <property type="entry name" value="RRM_1"/>
    <property type="match status" value="3"/>
</dbReference>
<dbReference type="STRING" id="4615.A0A199VE13"/>
<feature type="region of interest" description="Disordered" evidence="6">
    <location>
        <begin position="744"/>
        <end position="945"/>
    </location>
</feature>
<feature type="compositionally biased region" description="Basic and acidic residues" evidence="6">
    <location>
        <begin position="877"/>
        <end position="888"/>
    </location>
</feature>
<evidence type="ECO:0000313" key="8">
    <source>
        <dbReference type="EMBL" id="OAY75116.1"/>
    </source>
</evidence>
<feature type="compositionally biased region" description="Basic residues" evidence="6">
    <location>
        <begin position="813"/>
        <end position="824"/>
    </location>
</feature>
<dbReference type="InterPro" id="IPR051945">
    <property type="entry name" value="RRM_MRD1_RNA_proc_ribogen"/>
</dbReference>
<dbReference type="InterPro" id="IPR035979">
    <property type="entry name" value="RBD_domain_sf"/>
</dbReference>
<evidence type="ECO:0000259" key="7">
    <source>
        <dbReference type="PROSITE" id="PS50102"/>
    </source>
</evidence>
<dbReference type="SMART" id="SM00360">
    <property type="entry name" value="RRM"/>
    <property type="match status" value="4"/>
</dbReference>
<feature type="compositionally biased region" description="Basic residues" evidence="6">
    <location>
        <begin position="769"/>
        <end position="779"/>
    </location>
</feature>
<feature type="domain" description="RRM" evidence="7">
    <location>
        <begin position="640"/>
        <end position="748"/>
    </location>
</feature>
<evidence type="ECO:0000256" key="6">
    <source>
        <dbReference type="SAM" id="MobiDB-lite"/>
    </source>
</evidence>
<comment type="caution">
    <text evidence="8">The sequence shown here is derived from an EMBL/GenBank/DDBJ whole genome shotgun (WGS) entry which is preliminary data.</text>
</comment>
<feature type="region of interest" description="Disordered" evidence="6">
    <location>
        <begin position="417"/>
        <end position="481"/>
    </location>
</feature>
<gene>
    <name evidence="8" type="ORF">ACMD2_08669</name>
</gene>
<comment type="subcellular location">
    <subcellularLocation>
        <location evidence="1">Nucleus</location>
    </subcellularLocation>
</comment>
<dbReference type="PANTHER" id="PTHR48039:SF5">
    <property type="entry name" value="RNA-BINDING PROTEIN 28"/>
    <property type="match status" value="1"/>
</dbReference>
<feature type="compositionally biased region" description="Polar residues" evidence="6">
    <location>
        <begin position="442"/>
        <end position="453"/>
    </location>
</feature>
<feature type="domain" description="RRM" evidence="7">
    <location>
        <begin position="488"/>
        <end position="571"/>
    </location>
</feature>
<keyword evidence="3 5" id="KW-0694">RNA-binding</keyword>
<dbReference type="Gene3D" id="3.30.70.330">
    <property type="match status" value="4"/>
</dbReference>
<organism evidence="8 9">
    <name type="scientific">Ananas comosus</name>
    <name type="common">Pineapple</name>
    <name type="synonym">Ananas ananas</name>
    <dbReference type="NCBI Taxonomy" id="4615"/>
    <lineage>
        <taxon>Eukaryota</taxon>
        <taxon>Viridiplantae</taxon>
        <taxon>Streptophyta</taxon>
        <taxon>Embryophyta</taxon>
        <taxon>Tracheophyta</taxon>
        <taxon>Spermatophyta</taxon>
        <taxon>Magnoliopsida</taxon>
        <taxon>Liliopsida</taxon>
        <taxon>Poales</taxon>
        <taxon>Bromeliaceae</taxon>
        <taxon>Bromelioideae</taxon>
        <taxon>Ananas</taxon>
    </lineage>
</organism>
<feature type="domain" description="RRM" evidence="7">
    <location>
        <begin position="269"/>
        <end position="346"/>
    </location>
</feature>
<dbReference type="CDD" id="cd12414">
    <property type="entry name" value="RRM2_RBM28_like"/>
    <property type="match status" value="1"/>
</dbReference>
<reference evidence="8 9" key="1">
    <citation type="journal article" date="2016" name="DNA Res.">
        <title>The draft genome of MD-2 pineapple using hybrid error correction of long reads.</title>
        <authorList>
            <person name="Redwan R.M."/>
            <person name="Saidin A."/>
            <person name="Kumar S.V."/>
        </authorList>
    </citation>
    <scope>NUCLEOTIDE SEQUENCE [LARGE SCALE GENOMIC DNA]</scope>
    <source>
        <strain evidence="9">cv. MD2</strain>
        <tissue evidence="8">Leaf</tissue>
    </source>
</reference>
<evidence type="ECO:0000256" key="1">
    <source>
        <dbReference type="ARBA" id="ARBA00004123"/>
    </source>
</evidence>
<proteinExistence type="predicted"/>
<keyword evidence="2" id="KW-0677">Repeat</keyword>
<feature type="domain" description="RRM" evidence="7">
    <location>
        <begin position="19"/>
        <end position="97"/>
    </location>
</feature>
<protein>
    <submittedName>
        <fullName evidence="8">RNA-binding protein 28</fullName>
    </submittedName>
</protein>
<feature type="compositionally biased region" description="Basic and acidic residues" evidence="6">
    <location>
        <begin position="121"/>
        <end position="142"/>
    </location>
</feature>
<evidence type="ECO:0000256" key="4">
    <source>
        <dbReference type="ARBA" id="ARBA00023242"/>
    </source>
</evidence>
<dbReference type="AlphaFoldDB" id="A0A199VE13"/>
<dbReference type="PROSITE" id="PS50102">
    <property type="entry name" value="RRM"/>
    <property type="match status" value="4"/>
</dbReference>
<name>A0A199VE13_ANACO</name>
<dbReference type="FunFam" id="3.30.70.330:FF:000182">
    <property type="entry name" value="RNA-binding motif protein 28"/>
    <property type="match status" value="1"/>
</dbReference>
<feature type="region of interest" description="Disordered" evidence="6">
    <location>
        <begin position="97"/>
        <end position="168"/>
    </location>
</feature>
<feature type="compositionally biased region" description="Polar residues" evidence="6">
    <location>
        <begin position="151"/>
        <end position="161"/>
    </location>
</feature>
<evidence type="ECO:0000256" key="2">
    <source>
        <dbReference type="ARBA" id="ARBA00022737"/>
    </source>
</evidence>
<feature type="compositionally biased region" description="Basic and acidic residues" evidence="6">
    <location>
        <begin position="903"/>
        <end position="915"/>
    </location>
</feature>
<feature type="compositionally biased region" description="Acidic residues" evidence="6">
    <location>
        <begin position="379"/>
        <end position="391"/>
    </location>
</feature>
<dbReference type="GO" id="GO:0003729">
    <property type="term" value="F:mRNA binding"/>
    <property type="evidence" value="ECO:0007669"/>
    <property type="project" value="TreeGrafter"/>
</dbReference>
<dbReference type="InterPro" id="IPR000504">
    <property type="entry name" value="RRM_dom"/>
</dbReference>
<dbReference type="Proteomes" id="UP000092600">
    <property type="component" value="Unassembled WGS sequence"/>
</dbReference>
<dbReference type="PANTHER" id="PTHR48039">
    <property type="entry name" value="RNA-BINDING MOTIF PROTEIN 14B"/>
    <property type="match status" value="1"/>
</dbReference>
<feature type="region of interest" description="Disordered" evidence="6">
    <location>
        <begin position="360"/>
        <end position="398"/>
    </location>
</feature>
<feature type="compositionally biased region" description="Basic and acidic residues" evidence="6">
    <location>
        <begin position="925"/>
        <end position="945"/>
    </location>
</feature>
<dbReference type="InterPro" id="IPR012677">
    <property type="entry name" value="Nucleotide-bd_a/b_plait_sf"/>
</dbReference>
<dbReference type="CDD" id="cd12413">
    <property type="entry name" value="RRM1_RBM28_like"/>
    <property type="match status" value="1"/>
</dbReference>
<keyword evidence="4" id="KW-0539">Nucleus</keyword>
<feature type="compositionally biased region" description="Basic and acidic residues" evidence="6">
    <location>
        <begin position="856"/>
        <end position="868"/>
    </location>
</feature>
<evidence type="ECO:0000256" key="3">
    <source>
        <dbReference type="ARBA" id="ARBA00022884"/>
    </source>
</evidence>